<evidence type="ECO:0000313" key="2">
    <source>
        <dbReference type="EMBL" id="TGN42756.1"/>
    </source>
</evidence>
<dbReference type="EMBL" id="SRPG01000376">
    <property type="protein sequence ID" value="TGN42756.1"/>
    <property type="molecule type" value="Genomic_DNA"/>
</dbReference>
<comment type="caution">
    <text evidence="2">The sequence shown here is derived from an EMBL/GenBank/DDBJ whole genome shotgun (WGS) entry which is preliminary data.</text>
</comment>
<dbReference type="InterPro" id="IPR046887">
    <property type="entry name" value="RsmE_PUA-like"/>
</dbReference>
<protein>
    <submittedName>
        <fullName evidence="2">16S rRNA (Uracil(1498)-N(3))-methyltransferase</fullName>
    </submittedName>
</protein>
<dbReference type="Gene3D" id="2.40.240.20">
    <property type="entry name" value="Hypothetical PUA domain-like, domain 1"/>
    <property type="match status" value="1"/>
</dbReference>
<proteinExistence type="predicted"/>
<keyword evidence="2" id="KW-0808">Transferase</keyword>
<feature type="domain" description="Ribosomal RNA small subunit methyltransferase E PUA-like" evidence="1">
    <location>
        <begin position="20"/>
        <end position="63"/>
    </location>
</feature>
<accession>A0A4Z1BGV4</accession>
<organism evidence="2 3">
    <name type="scientific">Paracoccus liaowanqingii</name>
    <dbReference type="NCBI Taxonomy" id="2560053"/>
    <lineage>
        <taxon>Bacteria</taxon>
        <taxon>Pseudomonadati</taxon>
        <taxon>Pseudomonadota</taxon>
        <taxon>Alphaproteobacteria</taxon>
        <taxon>Rhodobacterales</taxon>
        <taxon>Paracoccaceae</taxon>
        <taxon>Paracoccus</taxon>
    </lineage>
</organism>
<dbReference type="Pfam" id="PF20260">
    <property type="entry name" value="PUA_4"/>
    <property type="match status" value="1"/>
</dbReference>
<evidence type="ECO:0000313" key="3">
    <source>
        <dbReference type="Proteomes" id="UP000297972"/>
    </source>
</evidence>
<reference evidence="2 3" key="1">
    <citation type="submission" date="2019-03" db="EMBL/GenBank/DDBJ databases">
        <authorList>
            <person name="Li J."/>
        </authorList>
    </citation>
    <scope>NUCLEOTIDE SEQUENCE [LARGE SCALE GENOMIC DNA]</scope>
    <source>
        <strain evidence="2 3">3058</strain>
    </source>
</reference>
<dbReference type="RefSeq" id="WP_338118682.1">
    <property type="nucleotide sequence ID" value="NZ_SRPG01000376.1"/>
</dbReference>
<evidence type="ECO:0000259" key="1">
    <source>
        <dbReference type="Pfam" id="PF20260"/>
    </source>
</evidence>
<sequence>MARIRLYIDQPLVAGQPVPLDGAQAHYLSGVMRLRAGDAVTVFNGRDGAWAATLAEAGKRGGTLDV</sequence>
<keyword evidence="2" id="KW-0489">Methyltransferase</keyword>
<keyword evidence="3" id="KW-1185">Reference proteome</keyword>
<dbReference type="InterPro" id="IPR015947">
    <property type="entry name" value="PUA-like_sf"/>
</dbReference>
<dbReference type="Proteomes" id="UP000297972">
    <property type="component" value="Unassembled WGS sequence"/>
</dbReference>
<dbReference type="GO" id="GO:0008168">
    <property type="term" value="F:methyltransferase activity"/>
    <property type="evidence" value="ECO:0007669"/>
    <property type="project" value="UniProtKB-KW"/>
</dbReference>
<dbReference type="SUPFAM" id="SSF88697">
    <property type="entry name" value="PUA domain-like"/>
    <property type="match status" value="1"/>
</dbReference>
<dbReference type="AlphaFoldDB" id="A0A4Z1BGV4"/>
<dbReference type="GO" id="GO:0032259">
    <property type="term" value="P:methylation"/>
    <property type="evidence" value="ECO:0007669"/>
    <property type="project" value="UniProtKB-KW"/>
</dbReference>
<feature type="non-terminal residue" evidence="2">
    <location>
        <position position="66"/>
    </location>
</feature>
<name>A0A4Z1BGV4_9RHOB</name>
<gene>
    <name evidence="2" type="ORF">E4L95_21040</name>
</gene>